<feature type="transmembrane region" description="Helical" evidence="1">
    <location>
        <begin position="212"/>
        <end position="236"/>
    </location>
</feature>
<dbReference type="PANTHER" id="PTHR40465">
    <property type="entry name" value="CHROMOSOME 1, WHOLE GENOME SHOTGUN SEQUENCE"/>
    <property type="match status" value="1"/>
</dbReference>
<feature type="transmembrane region" description="Helical" evidence="1">
    <location>
        <begin position="146"/>
        <end position="163"/>
    </location>
</feature>
<evidence type="ECO:0000256" key="1">
    <source>
        <dbReference type="SAM" id="Phobius"/>
    </source>
</evidence>
<organism evidence="3 4">
    <name type="scientific">Hydnum rufescens UP504</name>
    <dbReference type="NCBI Taxonomy" id="1448309"/>
    <lineage>
        <taxon>Eukaryota</taxon>
        <taxon>Fungi</taxon>
        <taxon>Dikarya</taxon>
        <taxon>Basidiomycota</taxon>
        <taxon>Agaricomycotina</taxon>
        <taxon>Agaricomycetes</taxon>
        <taxon>Cantharellales</taxon>
        <taxon>Hydnaceae</taxon>
        <taxon>Hydnum</taxon>
    </lineage>
</organism>
<dbReference type="OrthoDB" id="2535105at2759"/>
<evidence type="ECO:0000259" key="2">
    <source>
        <dbReference type="Pfam" id="PF20152"/>
    </source>
</evidence>
<gene>
    <name evidence="3" type="ORF">BS47DRAFT_1384097</name>
</gene>
<dbReference type="PANTHER" id="PTHR40465:SF1">
    <property type="entry name" value="DUF6534 DOMAIN-CONTAINING PROTEIN"/>
    <property type="match status" value="1"/>
</dbReference>
<reference evidence="3" key="1">
    <citation type="journal article" date="2020" name="Nat. Commun.">
        <title>Large-scale genome sequencing of mycorrhizal fungi provides insights into the early evolution of symbiotic traits.</title>
        <authorList>
            <person name="Miyauchi S."/>
            <person name="Kiss E."/>
            <person name="Kuo A."/>
            <person name="Drula E."/>
            <person name="Kohler A."/>
            <person name="Sanchez-Garcia M."/>
            <person name="Morin E."/>
            <person name="Andreopoulos B."/>
            <person name="Barry K.W."/>
            <person name="Bonito G."/>
            <person name="Buee M."/>
            <person name="Carver A."/>
            <person name="Chen C."/>
            <person name="Cichocki N."/>
            <person name="Clum A."/>
            <person name="Culley D."/>
            <person name="Crous P.W."/>
            <person name="Fauchery L."/>
            <person name="Girlanda M."/>
            <person name="Hayes R.D."/>
            <person name="Keri Z."/>
            <person name="LaButti K."/>
            <person name="Lipzen A."/>
            <person name="Lombard V."/>
            <person name="Magnuson J."/>
            <person name="Maillard F."/>
            <person name="Murat C."/>
            <person name="Nolan M."/>
            <person name="Ohm R.A."/>
            <person name="Pangilinan J."/>
            <person name="Pereira M.F."/>
            <person name="Perotto S."/>
            <person name="Peter M."/>
            <person name="Pfister S."/>
            <person name="Riley R."/>
            <person name="Sitrit Y."/>
            <person name="Stielow J.B."/>
            <person name="Szollosi G."/>
            <person name="Zifcakova L."/>
            <person name="Stursova M."/>
            <person name="Spatafora J.W."/>
            <person name="Tedersoo L."/>
            <person name="Vaario L.M."/>
            <person name="Yamada A."/>
            <person name="Yan M."/>
            <person name="Wang P."/>
            <person name="Xu J."/>
            <person name="Bruns T."/>
            <person name="Baldrian P."/>
            <person name="Vilgalys R."/>
            <person name="Dunand C."/>
            <person name="Henrissat B."/>
            <person name="Grigoriev I.V."/>
            <person name="Hibbett D."/>
            <person name="Nagy L.G."/>
            <person name="Martin F.M."/>
        </authorList>
    </citation>
    <scope>NUCLEOTIDE SEQUENCE</scope>
    <source>
        <strain evidence="3">UP504</strain>
    </source>
</reference>
<dbReference type="Proteomes" id="UP000886523">
    <property type="component" value="Unassembled WGS sequence"/>
</dbReference>
<keyword evidence="1" id="KW-0812">Transmembrane</keyword>
<name>A0A9P6AQN5_9AGAM</name>
<dbReference type="EMBL" id="MU129023">
    <property type="protein sequence ID" value="KAF9510108.1"/>
    <property type="molecule type" value="Genomic_DNA"/>
</dbReference>
<protein>
    <recommendedName>
        <fullName evidence="2">DUF6534 domain-containing protein</fullName>
    </recommendedName>
</protein>
<keyword evidence="1" id="KW-1133">Transmembrane helix</keyword>
<evidence type="ECO:0000313" key="4">
    <source>
        <dbReference type="Proteomes" id="UP000886523"/>
    </source>
</evidence>
<comment type="caution">
    <text evidence="3">The sequence shown here is derived from an EMBL/GenBank/DDBJ whole genome shotgun (WGS) entry which is preliminary data.</text>
</comment>
<feature type="transmembrane region" description="Helical" evidence="1">
    <location>
        <begin position="257"/>
        <end position="276"/>
    </location>
</feature>
<feature type="transmembrane region" description="Helical" evidence="1">
    <location>
        <begin position="103"/>
        <end position="126"/>
    </location>
</feature>
<feature type="transmembrane region" description="Helical" evidence="1">
    <location>
        <begin position="175"/>
        <end position="200"/>
    </location>
</feature>
<proteinExistence type="predicted"/>
<evidence type="ECO:0000313" key="3">
    <source>
        <dbReference type="EMBL" id="KAF9510108.1"/>
    </source>
</evidence>
<feature type="domain" description="DUF6534" evidence="2">
    <location>
        <begin position="222"/>
        <end position="308"/>
    </location>
</feature>
<dbReference type="InterPro" id="IPR045339">
    <property type="entry name" value="DUF6534"/>
</dbReference>
<accession>A0A9P6AQN5</accession>
<keyword evidence="4" id="KW-1185">Reference proteome</keyword>
<dbReference type="AlphaFoldDB" id="A0A9P6AQN5"/>
<dbReference type="Pfam" id="PF20152">
    <property type="entry name" value="DUF6534"/>
    <property type="match status" value="1"/>
</dbReference>
<sequence length="435" mass="49049">MHRPTQCVAVKVRGPSSHVNRRIQDCTFHPSLIMASSIHGGRFRGNSGKDQAAQAQGQANELRIIGSPMLPLHLVRLRCFGVLTIQTSSYYRAFPNDGRPMKLVVVFLWTSAAFQLVCSTQSLYWWVVANYDNRLAPNRTTWEFTIFQICAVCTSVTVQTFFAHRVHSLSANLYLGVLVQVLVLVQFGFGVATGVIMNMILDFEARFKEYRWVAMSWTTIRAVADIVIATCMCLVLRHRRTGFQKTNSAINRMILHTINTGLVTSVLSCIHLAMFSRYGLRFTALTIALPLNGFYSVTMLANLHTRKRLRARLETSSLEMINSSMKMRIRRKAEDRGNEERLQATVINITREVVCDDVVIKIHGSYWVVFTSVMLLNHAYSVVVSLTRIVIPRLGLVQPQVSVPGGTLGSIEVIKYIAANTKLNNLDLHDWDGRE</sequence>
<keyword evidence="1" id="KW-0472">Membrane</keyword>
<feature type="transmembrane region" description="Helical" evidence="1">
    <location>
        <begin position="282"/>
        <end position="303"/>
    </location>
</feature>